<reference evidence="3 4" key="1">
    <citation type="journal article" date="2014" name="Genome Announc.">
        <title>Draft Genome Sequence of the Carrageenan-Degrading Bacterium Cellulophaga sp. Strain KL-A, Isolated from Decaying Marine Algae.</title>
        <authorList>
            <person name="Shan D."/>
            <person name="Ying J."/>
            <person name="Li X."/>
            <person name="Gao Z."/>
            <person name="Wei G."/>
            <person name="Shao Z."/>
        </authorList>
    </citation>
    <scope>NUCLEOTIDE SEQUENCE [LARGE SCALE GENOMIC DNA]</scope>
    <source>
        <strain evidence="3 4">KL-A</strain>
    </source>
</reference>
<dbReference type="Proteomes" id="UP000019275">
    <property type="component" value="Unassembled WGS sequence"/>
</dbReference>
<feature type="transmembrane region" description="Helical" evidence="2">
    <location>
        <begin position="331"/>
        <end position="353"/>
    </location>
</feature>
<protein>
    <submittedName>
        <fullName evidence="3">Uncharacterized protein</fullName>
    </submittedName>
</protein>
<keyword evidence="4" id="KW-1185">Reference proteome</keyword>
<dbReference type="EMBL" id="ARZX01000001">
    <property type="protein sequence ID" value="EWH14914.1"/>
    <property type="molecule type" value="Genomic_DNA"/>
</dbReference>
<keyword evidence="2" id="KW-0472">Membrane</keyword>
<evidence type="ECO:0000313" key="4">
    <source>
        <dbReference type="Proteomes" id="UP000019275"/>
    </source>
</evidence>
<accession>A0ABP3BAS3</accession>
<evidence type="ECO:0000313" key="3">
    <source>
        <dbReference type="EMBL" id="EWH14914.1"/>
    </source>
</evidence>
<gene>
    <name evidence="3" type="ORF">KLA_00105</name>
</gene>
<keyword evidence="1" id="KW-0175">Coiled coil</keyword>
<proteinExistence type="predicted"/>
<dbReference type="RefSeq" id="WP_034642702.1">
    <property type="nucleotide sequence ID" value="NZ_ARZX01000001.1"/>
</dbReference>
<feature type="coiled-coil region" evidence="1">
    <location>
        <begin position="138"/>
        <end position="193"/>
    </location>
</feature>
<sequence>MELTTINQIREKRDSIRENIKDLNLKDYSSEKYGSENEYTFRGLIGGIEALLTDISTLTRYPSKFVKISTYSERNSIYSNLTRIETYLTSPANYIPQFEALKILLRSYNVRYFSDRQIEFESEIEDVRKIKLQLQQVLVDSKELNQNIENSNSTLEEKLEKSNEKLEEIEAELEKIVEQKDKLIEQSETLETINTNLETINETASENLVEITESLTESKSNEKLITSFADKVLDREQRLDDLELKTKTNNEKLQEYDLERKSILKEANKLIESSKKALNYTTAEGISASFQGQYENSNNKWIFGSWIFGAIVCLIGTVCLGIWILETNPNNIGLLIGRISLLPLPIIGAIFCANQYTKQKNIIEDYAYKMVLSKAIVGFSEQLKKNGTDGNEEYVHYIKTALEEIHRDPLRKRDSKKSNESKESGNLKDLVEVAERIIKMTKLD</sequence>
<keyword evidence="2" id="KW-1133">Transmembrane helix</keyword>
<name>A0ABP3BAS3_9FLAO</name>
<organism evidence="3 4">
    <name type="scientific">Cellulophaga geojensis KL-A</name>
    <dbReference type="NCBI Taxonomy" id="1328323"/>
    <lineage>
        <taxon>Bacteria</taxon>
        <taxon>Pseudomonadati</taxon>
        <taxon>Bacteroidota</taxon>
        <taxon>Flavobacteriia</taxon>
        <taxon>Flavobacteriales</taxon>
        <taxon>Flavobacteriaceae</taxon>
        <taxon>Cellulophaga</taxon>
    </lineage>
</organism>
<evidence type="ECO:0000256" key="1">
    <source>
        <dbReference type="SAM" id="Coils"/>
    </source>
</evidence>
<comment type="caution">
    <text evidence="3">The sequence shown here is derived from an EMBL/GenBank/DDBJ whole genome shotgun (WGS) entry which is preliminary data.</text>
</comment>
<feature type="transmembrane region" description="Helical" evidence="2">
    <location>
        <begin position="301"/>
        <end position="325"/>
    </location>
</feature>
<keyword evidence="2" id="KW-0812">Transmembrane</keyword>
<evidence type="ECO:0000256" key="2">
    <source>
        <dbReference type="SAM" id="Phobius"/>
    </source>
</evidence>